<name>A0A067QNT2_ZOONE</name>
<keyword evidence="9" id="KW-0653">Protein transport</keyword>
<evidence type="ECO:0000259" key="18">
    <source>
        <dbReference type="Pfam" id="PF08033"/>
    </source>
</evidence>
<dbReference type="GO" id="GO:0006886">
    <property type="term" value="P:intracellular protein transport"/>
    <property type="evidence" value="ECO:0007669"/>
    <property type="project" value="InterPro"/>
</dbReference>
<reference evidence="19 20" key="1">
    <citation type="journal article" date="2014" name="Nat. Commun.">
        <title>Molecular traces of alternative social organization in a termite genome.</title>
        <authorList>
            <person name="Terrapon N."/>
            <person name="Li C."/>
            <person name="Robertson H.M."/>
            <person name="Ji L."/>
            <person name="Meng X."/>
            <person name="Booth W."/>
            <person name="Chen Z."/>
            <person name="Childers C.P."/>
            <person name="Glastad K.M."/>
            <person name="Gokhale K."/>
            <person name="Gowin J."/>
            <person name="Gronenberg W."/>
            <person name="Hermansen R.A."/>
            <person name="Hu H."/>
            <person name="Hunt B.G."/>
            <person name="Huylmans A.K."/>
            <person name="Khalil S.M."/>
            <person name="Mitchell R.D."/>
            <person name="Munoz-Torres M.C."/>
            <person name="Mustard J.A."/>
            <person name="Pan H."/>
            <person name="Reese J.T."/>
            <person name="Scharf M.E."/>
            <person name="Sun F."/>
            <person name="Vogel H."/>
            <person name="Xiao J."/>
            <person name="Yang W."/>
            <person name="Yang Z."/>
            <person name="Yang Z."/>
            <person name="Zhou J."/>
            <person name="Zhu J."/>
            <person name="Brent C.S."/>
            <person name="Elsik C.G."/>
            <person name="Goodisman M.A."/>
            <person name="Liberles D.A."/>
            <person name="Roe R.M."/>
            <person name="Vargo E.L."/>
            <person name="Vilcinskas A."/>
            <person name="Wang J."/>
            <person name="Bornberg-Bauer E."/>
            <person name="Korb J."/>
            <person name="Zhang G."/>
            <person name="Liebig J."/>
        </authorList>
    </citation>
    <scope>NUCLEOTIDE SEQUENCE [LARGE SCALE GENOMIC DNA]</scope>
    <source>
        <tissue evidence="19">Whole organism</tissue>
    </source>
</reference>
<dbReference type="OMA" id="LWGMESI"/>
<feature type="domain" description="Sec23/Sec24 beta-sandwich" evidence="18">
    <location>
        <begin position="885"/>
        <end position="969"/>
    </location>
</feature>
<dbReference type="FunCoup" id="A0A067QNT2">
    <property type="interactions" value="1491"/>
</dbReference>
<dbReference type="FunFam" id="2.30.30.380:FF:000004">
    <property type="entry name" value="SEC24 homolog B, COPII coat complex component"/>
    <property type="match status" value="1"/>
</dbReference>
<feature type="compositionally biased region" description="Polar residues" evidence="13">
    <location>
        <begin position="99"/>
        <end position="114"/>
    </location>
</feature>
<evidence type="ECO:0000256" key="4">
    <source>
        <dbReference type="ARBA" id="ARBA00008334"/>
    </source>
</evidence>
<evidence type="ECO:0000256" key="6">
    <source>
        <dbReference type="ARBA" id="ARBA00022490"/>
    </source>
</evidence>
<keyword evidence="11" id="KW-0472">Membrane</keyword>
<dbReference type="SUPFAM" id="SSF82754">
    <property type="entry name" value="C-terminal, gelsolin-like domain of Sec23/24"/>
    <property type="match status" value="1"/>
</dbReference>
<feature type="domain" description="Gelsolin-like" evidence="14">
    <location>
        <begin position="1109"/>
        <end position="1182"/>
    </location>
</feature>
<dbReference type="STRING" id="136037.A0A067QNT2"/>
<dbReference type="SUPFAM" id="SSF81995">
    <property type="entry name" value="beta-sandwich domain of Sec23/24"/>
    <property type="match status" value="1"/>
</dbReference>
<dbReference type="PANTHER" id="PTHR13803">
    <property type="entry name" value="SEC24-RELATED PROTEIN"/>
    <property type="match status" value="1"/>
</dbReference>
<dbReference type="InterPro" id="IPR036174">
    <property type="entry name" value="Znf_Sec23_Sec24_sf"/>
</dbReference>
<feature type="domain" description="Zinc finger Sec23/Sec24-type" evidence="15">
    <location>
        <begin position="570"/>
        <end position="606"/>
    </location>
</feature>
<protein>
    <submittedName>
        <fullName evidence="19">Protein transport protein Sec24B</fullName>
    </submittedName>
</protein>
<dbReference type="InterPro" id="IPR012990">
    <property type="entry name" value="Beta-sandwich_Sec23_24"/>
</dbReference>
<dbReference type="GO" id="GO:0030127">
    <property type="term" value="C:COPII vesicle coat"/>
    <property type="evidence" value="ECO:0007669"/>
    <property type="project" value="InterPro"/>
</dbReference>
<keyword evidence="7" id="KW-0256">Endoplasmic reticulum</keyword>
<feature type="domain" description="Sec23/Sec24 trunk" evidence="16">
    <location>
        <begin position="643"/>
        <end position="879"/>
    </location>
</feature>
<keyword evidence="12" id="KW-0968">Cytoplasmic vesicle</keyword>
<dbReference type="GO" id="GO:0000149">
    <property type="term" value="F:SNARE binding"/>
    <property type="evidence" value="ECO:0007669"/>
    <property type="project" value="TreeGrafter"/>
</dbReference>
<evidence type="ECO:0000256" key="7">
    <source>
        <dbReference type="ARBA" id="ARBA00022824"/>
    </source>
</evidence>
<dbReference type="OrthoDB" id="49016at2759"/>
<dbReference type="Gene3D" id="3.40.50.410">
    <property type="entry name" value="von Willebrand factor, type A domain"/>
    <property type="match status" value="1"/>
</dbReference>
<gene>
    <name evidence="19" type="ORF">L798_14707</name>
</gene>
<dbReference type="InterPro" id="IPR006900">
    <property type="entry name" value="Sec23/24_helical_dom"/>
</dbReference>
<feature type="region of interest" description="Disordered" evidence="13">
    <location>
        <begin position="393"/>
        <end position="449"/>
    </location>
</feature>
<dbReference type="Gene3D" id="2.60.40.1670">
    <property type="entry name" value="beta-sandwich domain of Sec23/24"/>
    <property type="match status" value="1"/>
</dbReference>
<feature type="compositionally biased region" description="Polar residues" evidence="13">
    <location>
        <begin position="262"/>
        <end position="276"/>
    </location>
</feature>
<dbReference type="Gene3D" id="3.40.20.10">
    <property type="entry name" value="Severin"/>
    <property type="match status" value="1"/>
</dbReference>
<feature type="region of interest" description="Disordered" evidence="13">
    <location>
        <begin position="244"/>
        <end position="287"/>
    </location>
</feature>
<evidence type="ECO:0000256" key="2">
    <source>
        <dbReference type="ARBA" id="ARBA00004394"/>
    </source>
</evidence>
<evidence type="ECO:0000259" key="15">
    <source>
        <dbReference type="Pfam" id="PF04810"/>
    </source>
</evidence>
<dbReference type="EMBL" id="KK853114">
    <property type="protein sequence ID" value="KDR11196.1"/>
    <property type="molecule type" value="Genomic_DNA"/>
</dbReference>
<dbReference type="GO" id="GO:0000139">
    <property type="term" value="C:Golgi membrane"/>
    <property type="evidence" value="ECO:0007669"/>
    <property type="project" value="UniProtKB-SubCell"/>
</dbReference>
<feature type="compositionally biased region" description="Polar residues" evidence="13">
    <location>
        <begin position="59"/>
        <end position="70"/>
    </location>
</feature>
<dbReference type="Pfam" id="PF04815">
    <property type="entry name" value="Sec23_helical"/>
    <property type="match status" value="1"/>
</dbReference>
<evidence type="ECO:0000259" key="16">
    <source>
        <dbReference type="Pfam" id="PF04811"/>
    </source>
</evidence>
<dbReference type="AlphaFoldDB" id="A0A067QNT2"/>
<dbReference type="GO" id="GO:0005789">
    <property type="term" value="C:endoplasmic reticulum membrane"/>
    <property type="evidence" value="ECO:0007669"/>
    <property type="project" value="UniProtKB-SubCell"/>
</dbReference>
<evidence type="ECO:0000256" key="1">
    <source>
        <dbReference type="ARBA" id="ARBA00004299"/>
    </source>
</evidence>
<dbReference type="InterPro" id="IPR036180">
    <property type="entry name" value="Gelsolin-like_dom_sf"/>
</dbReference>
<dbReference type="InterPro" id="IPR006896">
    <property type="entry name" value="Sec23/24_trunk_dom"/>
</dbReference>
<dbReference type="eggNOG" id="KOG1985">
    <property type="taxonomic scope" value="Eukaryota"/>
</dbReference>
<dbReference type="InterPro" id="IPR036465">
    <property type="entry name" value="vWFA_dom_sf"/>
</dbReference>
<dbReference type="Proteomes" id="UP000027135">
    <property type="component" value="Unassembled WGS sequence"/>
</dbReference>
<dbReference type="InterPro" id="IPR050550">
    <property type="entry name" value="SEC23_SEC24_subfamily"/>
</dbReference>
<dbReference type="SUPFAM" id="SSF81811">
    <property type="entry name" value="Helical domain of Sec23/24"/>
    <property type="match status" value="1"/>
</dbReference>
<feature type="compositionally biased region" description="Polar residues" evidence="13">
    <location>
        <begin position="122"/>
        <end position="134"/>
    </location>
</feature>
<keyword evidence="6" id="KW-0963">Cytoplasm</keyword>
<evidence type="ECO:0000313" key="19">
    <source>
        <dbReference type="EMBL" id="KDR11196.1"/>
    </source>
</evidence>
<evidence type="ECO:0000256" key="9">
    <source>
        <dbReference type="ARBA" id="ARBA00022927"/>
    </source>
</evidence>
<dbReference type="GO" id="GO:0008270">
    <property type="term" value="F:zinc ion binding"/>
    <property type="evidence" value="ECO:0007669"/>
    <property type="project" value="InterPro"/>
</dbReference>
<keyword evidence="8" id="KW-0931">ER-Golgi transport</keyword>
<feature type="compositionally biased region" description="Low complexity" evidence="13">
    <location>
        <begin position="71"/>
        <end position="83"/>
    </location>
</feature>
<dbReference type="Pfam" id="PF04811">
    <property type="entry name" value="Sec23_trunk"/>
    <property type="match status" value="1"/>
</dbReference>
<evidence type="ECO:0000313" key="20">
    <source>
        <dbReference type="Proteomes" id="UP000027135"/>
    </source>
</evidence>
<dbReference type="Pfam" id="PF08033">
    <property type="entry name" value="Sec23_BS"/>
    <property type="match status" value="1"/>
</dbReference>
<keyword evidence="5" id="KW-0813">Transport</keyword>
<evidence type="ECO:0000256" key="8">
    <source>
        <dbReference type="ARBA" id="ARBA00022892"/>
    </source>
</evidence>
<dbReference type="InterPro" id="IPR041742">
    <property type="entry name" value="Sec24-like_trunk_dom"/>
</dbReference>
<feature type="region of interest" description="Disordered" evidence="13">
    <location>
        <begin position="1"/>
        <end position="142"/>
    </location>
</feature>
<evidence type="ECO:0000256" key="12">
    <source>
        <dbReference type="ARBA" id="ARBA00023329"/>
    </source>
</evidence>
<dbReference type="GO" id="GO:0090110">
    <property type="term" value="P:COPII-coated vesicle cargo loading"/>
    <property type="evidence" value="ECO:0007669"/>
    <property type="project" value="TreeGrafter"/>
</dbReference>
<evidence type="ECO:0000256" key="11">
    <source>
        <dbReference type="ARBA" id="ARBA00023136"/>
    </source>
</evidence>
<dbReference type="InParanoid" id="A0A067QNT2"/>
<dbReference type="PANTHER" id="PTHR13803:SF39">
    <property type="entry name" value="SECRETORY 24AB, ISOFORM A"/>
    <property type="match status" value="1"/>
</dbReference>
<dbReference type="GO" id="GO:0070971">
    <property type="term" value="C:endoplasmic reticulum exit site"/>
    <property type="evidence" value="ECO:0007669"/>
    <property type="project" value="TreeGrafter"/>
</dbReference>
<comment type="similarity">
    <text evidence="4">Belongs to the SEC23/SEC24 family. SEC24 subfamily.</text>
</comment>
<organism evidence="19 20">
    <name type="scientific">Zootermopsis nevadensis</name>
    <name type="common">Dampwood termite</name>
    <dbReference type="NCBI Taxonomy" id="136037"/>
    <lineage>
        <taxon>Eukaryota</taxon>
        <taxon>Metazoa</taxon>
        <taxon>Ecdysozoa</taxon>
        <taxon>Arthropoda</taxon>
        <taxon>Hexapoda</taxon>
        <taxon>Insecta</taxon>
        <taxon>Pterygota</taxon>
        <taxon>Neoptera</taxon>
        <taxon>Polyneoptera</taxon>
        <taxon>Dictyoptera</taxon>
        <taxon>Blattodea</taxon>
        <taxon>Blattoidea</taxon>
        <taxon>Termitoidae</taxon>
        <taxon>Termopsidae</taxon>
        <taxon>Zootermopsis</taxon>
    </lineage>
</organism>
<dbReference type="InterPro" id="IPR006895">
    <property type="entry name" value="Znf_Sec23_Sec24"/>
</dbReference>
<evidence type="ECO:0000256" key="10">
    <source>
        <dbReference type="ARBA" id="ARBA00023034"/>
    </source>
</evidence>
<dbReference type="SUPFAM" id="SSF82919">
    <property type="entry name" value="Zn-finger domain of Sec23/24"/>
    <property type="match status" value="1"/>
</dbReference>
<comment type="subcellular location">
    <subcellularLocation>
        <location evidence="1">Cytoplasmic vesicle</location>
        <location evidence="1">COPII-coated vesicle membrane</location>
        <topology evidence="1">Peripheral membrane protein</topology>
        <orientation evidence="1">Cytoplasmic side</orientation>
    </subcellularLocation>
    <subcellularLocation>
        <location evidence="3">Endoplasmic reticulum membrane</location>
        <topology evidence="3">Peripheral membrane protein</topology>
        <orientation evidence="3">Cytoplasmic side</orientation>
    </subcellularLocation>
    <subcellularLocation>
        <location evidence="2">Golgi apparatus membrane</location>
    </subcellularLocation>
</comment>
<sequence length="1235" mass="136286">MAQPSGYSNVLAPSAAQGIPVVVPPQPSLIPNGQPPQWNRPPTFPHAVKPRPSPAGINVATSITSNGTPTPSSYSHPGSLSSHSSRDPSPIPSDRHGENLSSSSPNLTMTNTQHPHQRSHPYQHSTTPPVLNTSSKRDSPGMVLNTSQRRIIQHPVGHSVSSVYNAPVIPPSPVTQNSGQAKSVVGLQNASSPLLTSDCSFSAAEWSNHTMTSSSHQVAPLETGYSQEVISQNVVSQNIPSQFNRSNQQQRLGTSHLPPNIHPQNLESNSNQQNFDGRSGPPQNLLAGVSYAPPYTQITTSVISGPPLQHQLLSRQGTGLPHQSIQGQNSTMSSPVPRTNAQSFVPNQLLNKPCSQSGPAFGMLPMPGPPVGTNTAQQSMQPSLMGQHMTQPGILSHKGTSQIQPGIPSVTGDAQKPPSMGYPQPPMPNQFPVHPQQGTAQYDSGHHFGRRYPQQQTYQQRGQTSGDIPTSQMSGLSVTQMGFNKLWGMESIDLLQNRNVLPTGKVEVPKVRLHQEFLNSVNCSPEIFRCTLTKVPGTNSLLQKSRLPLGILIHPFKDLNNLPVIQCSTIVRCRSCRTYINPFVYFVDHKRWKCNLCFRVNELPEEFQYDPVTKTYGDPTRRPEIKSSTIEYIAPSEYMLRPPQPAVYLFLLDVSRLGVECGYLRMFCDILLEELDKLPGDGRTQIGFITYDSSIHFYNLAEGLNQPQQMIVVDTEDVFLPCPDNLLVNFAESRELVKDLLKQLPTIFLNSHDTNSSLGPALQAAYKLMAPTGGRVTVFQSCLPNHGPGLLTVREDPSQRAGKEAPHLNPATDFYKRLALDCSGQQVAVDLFLINSQYSDLATLSGISRFSGGCIFHFPLFKASDTVLSDSFKRSFRRYLTRKIGFEAVMRIRCSRGLAIHTFHGNFFVRSTDLLSLPNVNPDAGFGMQVSVEESLSDLQNVCFQAALLYTSSKGERRIRVHTLCLPVAANLSDILYSADQQCIVGLLAKMAVDRSHTSSLSDARDAFINVAVDVLSAYKLIQSSGGPTSLLTPSSLQLLPLYILALLKYVAFRTGQSTRLDDRLFAMCQMKTLPLTNLIQAIYPDMYPVHYLDDKSCAEVDIEGTLVPQPPHLHLSAEKLDSHGAFLMDVGDHMMMYVGHNISSQFCTAVLGVPCFSHIPEEMYELPEIESPESERLRNFVNHLQNEKPYQTMLQVIRDDSCYRGKFVDRLIEDRTESAVSYYEFLQHLKTNVK</sequence>
<evidence type="ECO:0000256" key="5">
    <source>
        <dbReference type="ARBA" id="ARBA00022448"/>
    </source>
</evidence>
<dbReference type="InterPro" id="IPR036175">
    <property type="entry name" value="Sec23/24_helical_dom_sf"/>
</dbReference>
<evidence type="ECO:0000256" key="13">
    <source>
        <dbReference type="SAM" id="MobiDB-lite"/>
    </source>
</evidence>
<proteinExistence type="inferred from homology"/>
<keyword evidence="20" id="KW-1185">Reference proteome</keyword>
<dbReference type="Pfam" id="PF04810">
    <property type="entry name" value="zf-Sec23_Sec24"/>
    <property type="match status" value="1"/>
</dbReference>
<dbReference type="InterPro" id="IPR007123">
    <property type="entry name" value="Gelsolin-like_dom"/>
</dbReference>
<dbReference type="SUPFAM" id="SSF53300">
    <property type="entry name" value="vWA-like"/>
    <property type="match status" value="1"/>
</dbReference>
<dbReference type="Gene3D" id="1.20.120.730">
    <property type="entry name" value="Sec23/Sec24 helical domain"/>
    <property type="match status" value="1"/>
</dbReference>
<dbReference type="Gene3D" id="2.30.30.380">
    <property type="entry name" value="Zn-finger domain of Sec23/24"/>
    <property type="match status" value="1"/>
</dbReference>
<feature type="compositionally biased region" description="Polar residues" evidence="13">
    <location>
        <begin position="244"/>
        <end position="253"/>
    </location>
</feature>
<evidence type="ECO:0000256" key="3">
    <source>
        <dbReference type="ARBA" id="ARBA00004397"/>
    </source>
</evidence>
<dbReference type="CDD" id="cd01479">
    <property type="entry name" value="Sec24-like"/>
    <property type="match status" value="1"/>
</dbReference>
<dbReference type="Pfam" id="PF00626">
    <property type="entry name" value="Gelsolin"/>
    <property type="match status" value="1"/>
</dbReference>
<evidence type="ECO:0000259" key="17">
    <source>
        <dbReference type="Pfam" id="PF04815"/>
    </source>
</evidence>
<keyword evidence="10" id="KW-0333">Golgi apparatus</keyword>
<accession>A0A067QNT2</accession>
<feature type="domain" description="Sec23/Sec24 helical" evidence="17">
    <location>
        <begin position="980"/>
        <end position="1080"/>
    </location>
</feature>
<evidence type="ECO:0000259" key="14">
    <source>
        <dbReference type="Pfam" id="PF00626"/>
    </source>
</evidence>
<dbReference type="InterPro" id="IPR029006">
    <property type="entry name" value="ADF-H/Gelsolin-like_dom_sf"/>
</dbReference>